<dbReference type="InterPro" id="IPR036388">
    <property type="entry name" value="WH-like_DNA-bd_sf"/>
</dbReference>
<organism evidence="3 4">
    <name type="scientific">Ladona fulva</name>
    <name type="common">Scarce chaser dragonfly</name>
    <name type="synonym">Libellula fulva</name>
    <dbReference type="NCBI Taxonomy" id="123851"/>
    <lineage>
        <taxon>Eukaryota</taxon>
        <taxon>Metazoa</taxon>
        <taxon>Ecdysozoa</taxon>
        <taxon>Arthropoda</taxon>
        <taxon>Hexapoda</taxon>
        <taxon>Insecta</taxon>
        <taxon>Pterygota</taxon>
        <taxon>Palaeoptera</taxon>
        <taxon>Odonata</taxon>
        <taxon>Epiprocta</taxon>
        <taxon>Anisoptera</taxon>
        <taxon>Libelluloidea</taxon>
        <taxon>Libellulidae</taxon>
        <taxon>Ladona</taxon>
    </lineage>
</organism>
<evidence type="ECO:0000313" key="3">
    <source>
        <dbReference type="EMBL" id="KAG8236731.1"/>
    </source>
</evidence>
<name>A0A8K0KK45_LADFU</name>
<proteinExistence type="predicted"/>
<keyword evidence="4" id="KW-1185">Reference proteome</keyword>
<comment type="subcellular location">
    <subcellularLocation>
        <location evidence="1">Nucleus</location>
    </subcellularLocation>
</comment>
<feature type="domain" description="HTH psq-type" evidence="2">
    <location>
        <begin position="19"/>
        <end position="67"/>
    </location>
</feature>
<comment type="caution">
    <text evidence="3">The sequence shown here is derived from an EMBL/GenBank/DDBJ whole genome shotgun (WGS) entry which is preliminary data.</text>
</comment>
<gene>
    <name evidence="3" type="ORF">J437_LFUL014227</name>
</gene>
<dbReference type="GO" id="GO:0003677">
    <property type="term" value="F:DNA binding"/>
    <property type="evidence" value="ECO:0007669"/>
    <property type="project" value="InterPro"/>
</dbReference>
<reference evidence="3" key="2">
    <citation type="submission" date="2017-10" db="EMBL/GenBank/DDBJ databases">
        <title>Ladona fulva Genome sequencing and assembly.</title>
        <authorList>
            <person name="Murali S."/>
            <person name="Richards S."/>
            <person name="Bandaranaike D."/>
            <person name="Bellair M."/>
            <person name="Blankenburg K."/>
            <person name="Chao H."/>
            <person name="Dinh H."/>
            <person name="Doddapaneni H."/>
            <person name="Dugan-Rocha S."/>
            <person name="Elkadiri S."/>
            <person name="Gnanaolivu R."/>
            <person name="Hernandez B."/>
            <person name="Skinner E."/>
            <person name="Javaid M."/>
            <person name="Lee S."/>
            <person name="Li M."/>
            <person name="Ming W."/>
            <person name="Munidasa M."/>
            <person name="Muniz J."/>
            <person name="Nguyen L."/>
            <person name="Hughes D."/>
            <person name="Osuji N."/>
            <person name="Pu L.-L."/>
            <person name="Puazo M."/>
            <person name="Qu C."/>
            <person name="Quiroz J."/>
            <person name="Raj R."/>
            <person name="Weissenberger G."/>
            <person name="Xin Y."/>
            <person name="Zou X."/>
            <person name="Han Y."/>
            <person name="Worley K."/>
            <person name="Muzny D."/>
            <person name="Gibbs R."/>
        </authorList>
    </citation>
    <scope>NUCLEOTIDE SEQUENCE</scope>
    <source>
        <strain evidence="3">Sampled in the wild</strain>
    </source>
</reference>
<dbReference type="Proteomes" id="UP000792457">
    <property type="component" value="Unassembled WGS sequence"/>
</dbReference>
<dbReference type="GO" id="GO:0005634">
    <property type="term" value="C:nucleus"/>
    <property type="evidence" value="ECO:0007669"/>
    <property type="project" value="UniProtKB-SubCell"/>
</dbReference>
<evidence type="ECO:0000313" key="4">
    <source>
        <dbReference type="Proteomes" id="UP000792457"/>
    </source>
</evidence>
<evidence type="ECO:0000256" key="1">
    <source>
        <dbReference type="ARBA" id="ARBA00004123"/>
    </source>
</evidence>
<reference evidence="3" key="1">
    <citation type="submission" date="2013-04" db="EMBL/GenBank/DDBJ databases">
        <authorList>
            <person name="Qu J."/>
            <person name="Murali S.C."/>
            <person name="Bandaranaike D."/>
            <person name="Bellair M."/>
            <person name="Blankenburg K."/>
            <person name="Chao H."/>
            <person name="Dinh H."/>
            <person name="Doddapaneni H."/>
            <person name="Downs B."/>
            <person name="Dugan-Rocha S."/>
            <person name="Elkadiri S."/>
            <person name="Gnanaolivu R.D."/>
            <person name="Hernandez B."/>
            <person name="Javaid M."/>
            <person name="Jayaseelan J.C."/>
            <person name="Lee S."/>
            <person name="Li M."/>
            <person name="Ming W."/>
            <person name="Munidasa M."/>
            <person name="Muniz J."/>
            <person name="Nguyen L."/>
            <person name="Ongeri F."/>
            <person name="Osuji N."/>
            <person name="Pu L.-L."/>
            <person name="Puazo M."/>
            <person name="Qu C."/>
            <person name="Quiroz J."/>
            <person name="Raj R."/>
            <person name="Weissenberger G."/>
            <person name="Xin Y."/>
            <person name="Zou X."/>
            <person name="Han Y."/>
            <person name="Richards S."/>
            <person name="Worley K."/>
            <person name="Muzny D."/>
            <person name="Gibbs R."/>
        </authorList>
    </citation>
    <scope>NUCLEOTIDE SEQUENCE</scope>
    <source>
        <strain evidence="3">Sampled in the wild</strain>
    </source>
</reference>
<dbReference type="SUPFAM" id="SSF46689">
    <property type="entry name" value="Homeodomain-like"/>
    <property type="match status" value="1"/>
</dbReference>
<dbReference type="OrthoDB" id="125347at2759"/>
<protein>
    <recommendedName>
        <fullName evidence="2">HTH psq-type domain-containing protein</fullName>
    </recommendedName>
</protein>
<dbReference type="InterPro" id="IPR007889">
    <property type="entry name" value="HTH_Psq"/>
</dbReference>
<dbReference type="Gene3D" id="1.10.10.10">
    <property type="entry name" value="Winged helix-like DNA-binding domain superfamily/Winged helix DNA-binding domain"/>
    <property type="match status" value="1"/>
</dbReference>
<dbReference type="InterPro" id="IPR009057">
    <property type="entry name" value="Homeodomain-like_sf"/>
</dbReference>
<dbReference type="Pfam" id="PF04218">
    <property type="entry name" value="CENP-B_N"/>
    <property type="match status" value="1"/>
</dbReference>
<sequence length="222" mass="24850">MESKRKNEDPPGGKKKVLRTPITLGQKIQILDKLKAGQKSSSLGREYGVNESTIRTIRKNEGKIRAEVRAGTSGGERVKRMSKRIENLNAVEKLDSWSEVKESTLNVSWRSLCPELVEISVELPSVGEDIGKTVDLAKAVGGEGFDDMQEKEVEELQESHQKELMEDELLDLVQANESIEINEDDLDMGNESERSKLSIKSLKEVFNAVVGVQEKLLRLDIM</sequence>
<dbReference type="EMBL" id="KZ309069">
    <property type="protein sequence ID" value="KAG8236731.1"/>
    <property type="molecule type" value="Genomic_DNA"/>
</dbReference>
<dbReference type="AlphaFoldDB" id="A0A8K0KK45"/>
<accession>A0A8K0KK45</accession>
<evidence type="ECO:0000259" key="2">
    <source>
        <dbReference type="Pfam" id="PF04218"/>
    </source>
</evidence>